<reference evidence="1 2" key="1">
    <citation type="submission" date="2024-03" db="EMBL/GenBank/DDBJ databases">
        <title>Human intestinal bacterial collection.</title>
        <authorList>
            <person name="Pauvert C."/>
            <person name="Hitch T.C.A."/>
            <person name="Clavel T."/>
        </authorList>
    </citation>
    <scope>NUCLEOTIDE SEQUENCE [LARGE SCALE GENOMIC DNA]</scope>
    <source>
        <strain evidence="1 2">CLA-JM-H44</strain>
    </source>
</reference>
<organism evidence="1 2">
    <name type="scientific">Solibaculum intestinale</name>
    <dbReference type="NCBI Taxonomy" id="3133165"/>
    <lineage>
        <taxon>Bacteria</taxon>
        <taxon>Bacillati</taxon>
        <taxon>Bacillota</taxon>
        <taxon>Clostridia</taxon>
        <taxon>Eubacteriales</taxon>
        <taxon>Oscillospiraceae</taxon>
        <taxon>Solibaculum</taxon>
    </lineage>
</organism>
<dbReference type="Proteomes" id="UP001489509">
    <property type="component" value="Unassembled WGS sequence"/>
</dbReference>
<protein>
    <submittedName>
        <fullName evidence="1">HAD-IA family hydrolase</fullName>
    </submittedName>
</protein>
<dbReference type="SFLD" id="SFLDG01129">
    <property type="entry name" value="C1.5:_HAD__Beta-PGM__Phosphata"/>
    <property type="match status" value="1"/>
</dbReference>
<dbReference type="NCBIfam" id="TIGR01509">
    <property type="entry name" value="HAD-SF-IA-v3"/>
    <property type="match status" value="1"/>
</dbReference>
<gene>
    <name evidence="1" type="ORF">WMO26_10650</name>
</gene>
<comment type="caution">
    <text evidence="1">The sequence shown here is derived from an EMBL/GenBank/DDBJ whole genome shotgun (WGS) entry which is preliminary data.</text>
</comment>
<dbReference type="InterPro" id="IPR041492">
    <property type="entry name" value="HAD_2"/>
</dbReference>
<evidence type="ECO:0000313" key="1">
    <source>
        <dbReference type="EMBL" id="MEQ2441285.1"/>
    </source>
</evidence>
<dbReference type="SUPFAM" id="SSF56784">
    <property type="entry name" value="HAD-like"/>
    <property type="match status" value="1"/>
</dbReference>
<dbReference type="InterPro" id="IPR036412">
    <property type="entry name" value="HAD-like_sf"/>
</dbReference>
<dbReference type="PANTHER" id="PTHR43434:SF1">
    <property type="entry name" value="PHOSPHOGLYCOLATE PHOSPHATASE"/>
    <property type="match status" value="1"/>
</dbReference>
<dbReference type="NCBIfam" id="TIGR01549">
    <property type="entry name" value="HAD-SF-IA-v1"/>
    <property type="match status" value="1"/>
</dbReference>
<keyword evidence="2" id="KW-1185">Reference proteome</keyword>
<dbReference type="InterPro" id="IPR023198">
    <property type="entry name" value="PGP-like_dom2"/>
</dbReference>
<sequence>MKYRAVLFDFDLTLIDASPAILACYKHTLMKMGCTPPDDEVIRRTIGLTVEDSLEQMSGCHDKARIAEYREVYRIKADELMVPGTSLLPHTLDTIRRLRAAGCKLGIVTSKNHARTLLSLDKFQLAGSFDVIVGFEDIDRPKPDPQGLNKAIAMLGLSKEQVLYVGDSYVDARTAKAAGVDFVGVLTGTTTRAQMEEYPHLLIADHLGQMTDWLGV</sequence>
<dbReference type="PANTHER" id="PTHR43434">
    <property type="entry name" value="PHOSPHOGLYCOLATE PHOSPHATASE"/>
    <property type="match status" value="1"/>
</dbReference>
<dbReference type="InterPro" id="IPR050155">
    <property type="entry name" value="HAD-like_hydrolase_sf"/>
</dbReference>
<dbReference type="InterPro" id="IPR006439">
    <property type="entry name" value="HAD-SF_hydro_IA"/>
</dbReference>
<dbReference type="Gene3D" id="1.10.150.240">
    <property type="entry name" value="Putative phosphatase, domain 2"/>
    <property type="match status" value="1"/>
</dbReference>
<evidence type="ECO:0000313" key="2">
    <source>
        <dbReference type="Proteomes" id="UP001489509"/>
    </source>
</evidence>
<dbReference type="Gene3D" id="3.40.50.1000">
    <property type="entry name" value="HAD superfamily/HAD-like"/>
    <property type="match status" value="1"/>
</dbReference>
<dbReference type="RefSeq" id="WP_349220292.1">
    <property type="nucleotide sequence ID" value="NZ_JBBMFD010000021.1"/>
</dbReference>
<dbReference type="EMBL" id="JBBMFD010000021">
    <property type="protein sequence ID" value="MEQ2441285.1"/>
    <property type="molecule type" value="Genomic_DNA"/>
</dbReference>
<keyword evidence="1" id="KW-0378">Hydrolase</keyword>
<dbReference type="SFLD" id="SFLDS00003">
    <property type="entry name" value="Haloacid_Dehalogenase"/>
    <property type="match status" value="1"/>
</dbReference>
<dbReference type="PRINTS" id="PR00413">
    <property type="entry name" value="HADHALOGNASE"/>
</dbReference>
<accession>A0ABV1E3J5</accession>
<name>A0ABV1E3J5_9FIRM</name>
<proteinExistence type="predicted"/>
<dbReference type="GO" id="GO:0016787">
    <property type="term" value="F:hydrolase activity"/>
    <property type="evidence" value="ECO:0007669"/>
    <property type="project" value="UniProtKB-KW"/>
</dbReference>
<dbReference type="InterPro" id="IPR023214">
    <property type="entry name" value="HAD_sf"/>
</dbReference>
<dbReference type="SFLD" id="SFLDG01135">
    <property type="entry name" value="C1.5.6:_HAD__Beta-PGM__Phospha"/>
    <property type="match status" value="1"/>
</dbReference>
<dbReference type="Pfam" id="PF13419">
    <property type="entry name" value="HAD_2"/>
    <property type="match status" value="1"/>
</dbReference>